<accession>A0A0D8JWP2</accession>
<reference evidence="2" key="1">
    <citation type="journal article" date="2009" name="Genome Res.">
        <title>Comparative genomic analyses of the human fungal pathogens Coccidioides and their relatives.</title>
        <authorList>
            <person name="Sharpton T.J."/>
            <person name="Stajich J.E."/>
            <person name="Rounsley S.D."/>
            <person name="Gardner M.J."/>
            <person name="Wortman J.R."/>
            <person name="Jordar V.S."/>
            <person name="Maiti R."/>
            <person name="Kodira C.D."/>
            <person name="Neafsey D.E."/>
            <person name="Zeng Q."/>
            <person name="Hung C.-Y."/>
            <person name="McMahan C."/>
            <person name="Muszewska A."/>
            <person name="Grynberg M."/>
            <person name="Mandel M.A."/>
            <person name="Kellner E.M."/>
            <person name="Barker B.M."/>
            <person name="Galgiani J.N."/>
            <person name="Orbach M.J."/>
            <person name="Kirkland T.N."/>
            <person name="Cole G.T."/>
            <person name="Henn M.R."/>
            <person name="Birren B.W."/>
            <person name="Taylor J.W."/>
        </authorList>
    </citation>
    <scope>NUCLEOTIDE SEQUENCE [LARGE SCALE GENOMIC DNA]</scope>
    <source>
        <strain evidence="2">RS</strain>
    </source>
</reference>
<proteinExistence type="predicted"/>
<dbReference type="RefSeq" id="XP_012214167.1">
    <property type="nucleotide sequence ID" value="XM_012358744.1"/>
</dbReference>
<dbReference type="VEuPathDB" id="FungiDB:CIMG_11945"/>
<dbReference type="EMBL" id="GG704912">
    <property type="protein sequence ID" value="KJF60693.1"/>
    <property type="molecule type" value="Genomic_DNA"/>
</dbReference>
<dbReference type="AlphaFoldDB" id="A0A0D8JWP2"/>
<dbReference type="GeneID" id="24163943"/>
<evidence type="ECO:0000313" key="1">
    <source>
        <dbReference type="EMBL" id="KJF60693.1"/>
    </source>
</evidence>
<organism evidence="1 2">
    <name type="scientific">Coccidioides immitis (strain RS)</name>
    <name type="common">Valley fever fungus</name>
    <dbReference type="NCBI Taxonomy" id="246410"/>
    <lineage>
        <taxon>Eukaryota</taxon>
        <taxon>Fungi</taxon>
        <taxon>Dikarya</taxon>
        <taxon>Ascomycota</taxon>
        <taxon>Pezizomycotina</taxon>
        <taxon>Eurotiomycetes</taxon>
        <taxon>Eurotiomycetidae</taxon>
        <taxon>Onygenales</taxon>
        <taxon>Onygenaceae</taxon>
        <taxon>Coccidioides</taxon>
    </lineage>
</organism>
<sequence length="194" mass="20886">MTSKSLHQVNGASLTFPRGESYFSPTMCFEVQDGSNIPAIIGSRRENDAWGDLKFGSTIQRDTPSFISTIDGKLEGINIASMSPLEKENKGGNHHRNRTNSAFSPFSPYLIALTLTASVSAKVTGGNWENFPKYPNDPMITEGPLRECKGPYAPLSGMCGSGPDPREAFAAIYPFSAVDLDIIKGDGKIRGHAG</sequence>
<keyword evidence="2" id="KW-1185">Reference proteome</keyword>
<dbReference type="Proteomes" id="UP000001261">
    <property type="component" value="Unassembled WGS sequence"/>
</dbReference>
<gene>
    <name evidence="1" type="ORF">CIMG_11945</name>
</gene>
<reference evidence="2" key="2">
    <citation type="journal article" date="2010" name="Genome Res.">
        <title>Population genomic sequencing of Coccidioides fungi reveals recent hybridization and transposon control.</title>
        <authorList>
            <person name="Neafsey D.E."/>
            <person name="Barker B.M."/>
            <person name="Sharpton T.J."/>
            <person name="Stajich J.E."/>
            <person name="Park D.J."/>
            <person name="Whiston E."/>
            <person name="Hung C.-Y."/>
            <person name="McMahan C."/>
            <person name="White J."/>
            <person name="Sykes S."/>
            <person name="Heiman D."/>
            <person name="Young S."/>
            <person name="Zeng Q."/>
            <person name="Abouelleil A."/>
            <person name="Aftuck L."/>
            <person name="Bessette D."/>
            <person name="Brown A."/>
            <person name="FitzGerald M."/>
            <person name="Lui A."/>
            <person name="Macdonald J.P."/>
            <person name="Priest M."/>
            <person name="Orbach M.J."/>
            <person name="Galgiani J.N."/>
            <person name="Kirkland T.N."/>
            <person name="Cole G.T."/>
            <person name="Birren B.W."/>
            <person name="Henn M.R."/>
            <person name="Taylor J.W."/>
            <person name="Rounsley S.D."/>
        </authorList>
    </citation>
    <scope>GENOME REANNOTATION</scope>
    <source>
        <strain evidence="2">RS</strain>
    </source>
</reference>
<evidence type="ECO:0000313" key="2">
    <source>
        <dbReference type="Proteomes" id="UP000001261"/>
    </source>
</evidence>
<dbReference type="KEGG" id="cim:CIMG_11945"/>
<protein>
    <submittedName>
        <fullName evidence="1">Uncharacterized protein</fullName>
    </submittedName>
</protein>
<dbReference type="InParanoid" id="A0A0D8JWP2"/>
<dbReference type="OrthoDB" id="4206746at2759"/>
<name>A0A0D8JWP2_COCIM</name>